<feature type="compositionally biased region" description="Gly residues" evidence="11">
    <location>
        <begin position="251"/>
        <end position="265"/>
    </location>
</feature>
<protein>
    <recommendedName>
        <fullName evidence="10">Mitochondrial distribution and morphology protein 34</fullName>
    </recommendedName>
</protein>
<comment type="function">
    <text evidence="10">Component of the ERMES/MDM complex, which serves as a molecular tether to connect the endoplasmic reticulum (ER) and mitochondria. Components of this complex are involved in the control of mitochondrial shape and protein biogenesis, and function in nonvesicular lipid trafficking between the ER and mitochondria. MDM34 is required for the interaction of the ER-resident membrane protein MMM1 and the outer mitochondrial membrane-resident beta-barrel protein MDM10.</text>
</comment>
<feature type="compositionally biased region" description="Low complexity" evidence="11">
    <location>
        <begin position="641"/>
        <end position="650"/>
    </location>
</feature>
<dbReference type="Proteomes" id="UP001527925">
    <property type="component" value="Unassembled WGS sequence"/>
</dbReference>
<dbReference type="HAMAP" id="MF_03105">
    <property type="entry name" value="Mdm34"/>
    <property type="match status" value="1"/>
</dbReference>
<evidence type="ECO:0000256" key="6">
    <source>
        <dbReference type="ARBA" id="ARBA00023055"/>
    </source>
</evidence>
<dbReference type="InterPro" id="IPR031468">
    <property type="entry name" value="SMP_LBD"/>
</dbReference>
<dbReference type="InterPro" id="IPR058825">
    <property type="entry name" value="MDM34_N"/>
</dbReference>
<dbReference type="PANTHER" id="PTHR28185:SF1">
    <property type="entry name" value="MITOCHONDRIAL DISTRIBUTION AND MORPHOLOGY PROTEIN 34"/>
    <property type="match status" value="1"/>
</dbReference>
<feature type="compositionally biased region" description="Basic and acidic residues" evidence="11">
    <location>
        <begin position="687"/>
        <end position="700"/>
    </location>
</feature>
<feature type="compositionally biased region" description="Low complexity" evidence="11">
    <location>
        <begin position="318"/>
        <end position="327"/>
    </location>
</feature>
<feature type="region of interest" description="Disordered" evidence="11">
    <location>
        <begin position="381"/>
        <end position="430"/>
    </location>
</feature>
<evidence type="ECO:0000256" key="5">
    <source>
        <dbReference type="ARBA" id="ARBA00022787"/>
    </source>
</evidence>
<evidence type="ECO:0000256" key="4">
    <source>
        <dbReference type="ARBA" id="ARBA00022692"/>
    </source>
</evidence>
<evidence type="ECO:0000256" key="10">
    <source>
        <dbReference type="HAMAP-Rule" id="MF_03105"/>
    </source>
</evidence>
<feature type="compositionally biased region" description="Low complexity" evidence="11">
    <location>
        <begin position="402"/>
        <end position="424"/>
    </location>
</feature>
<feature type="compositionally biased region" description="Gly residues" evidence="11">
    <location>
        <begin position="276"/>
        <end position="286"/>
    </location>
</feature>
<evidence type="ECO:0000256" key="8">
    <source>
        <dbReference type="ARBA" id="ARBA00023128"/>
    </source>
</evidence>
<gene>
    <name evidence="10 13" type="primary">MDM34</name>
    <name evidence="13" type="ORF">HK105_202666</name>
</gene>
<keyword evidence="8 10" id="KW-0496">Mitochondrion</keyword>
<evidence type="ECO:0000256" key="3">
    <source>
        <dbReference type="ARBA" id="ARBA00022452"/>
    </source>
</evidence>
<feature type="region of interest" description="Disordered" evidence="11">
    <location>
        <begin position="484"/>
        <end position="559"/>
    </location>
</feature>
<keyword evidence="9 10" id="KW-0472">Membrane</keyword>
<dbReference type="PANTHER" id="PTHR28185">
    <property type="entry name" value="MITOCHONDRIAL DISTRIBUTION AND MORPHOLOGY PROTEIN 34"/>
    <property type="match status" value="1"/>
</dbReference>
<evidence type="ECO:0000313" key="14">
    <source>
        <dbReference type="Proteomes" id="UP001527925"/>
    </source>
</evidence>
<keyword evidence="6" id="KW-0445">Lipid transport</keyword>
<proteinExistence type="inferred from homology"/>
<feature type="region of interest" description="Disordered" evidence="11">
    <location>
        <begin position="224"/>
        <end position="349"/>
    </location>
</feature>
<comment type="domain">
    <text evidence="10">Lacks alpha-helical transmembrane segments, suggesting that it resides in the membrane via beta-sheet conformations similar to those predicted for other outer membrane proteins and porin.</text>
</comment>
<name>A0ABR4NE46_9FUNG</name>
<comment type="similarity">
    <text evidence="10">Belongs to the MDM34 family.</text>
</comment>
<dbReference type="EMBL" id="JADGIZ020000009">
    <property type="protein sequence ID" value="KAL2917793.1"/>
    <property type="molecule type" value="Genomic_DNA"/>
</dbReference>
<dbReference type="PROSITE" id="PS51847">
    <property type="entry name" value="SMP"/>
    <property type="match status" value="1"/>
</dbReference>
<keyword evidence="14" id="KW-1185">Reference proteome</keyword>
<keyword evidence="5 10" id="KW-1000">Mitochondrion outer membrane</keyword>
<evidence type="ECO:0000256" key="9">
    <source>
        <dbReference type="ARBA" id="ARBA00023136"/>
    </source>
</evidence>
<feature type="compositionally biased region" description="Low complexity" evidence="11">
    <location>
        <begin position="703"/>
        <end position="712"/>
    </location>
</feature>
<keyword evidence="2" id="KW-0813">Transport</keyword>
<keyword evidence="3 10" id="KW-1134">Transmembrane beta strand</keyword>
<evidence type="ECO:0000256" key="11">
    <source>
        <dbReference type="SAM" id="MobiDB-lite"/>
    </source>
</evidence>
<evidence type="ECO:0000256" key="2">
    <source>
        <dbReference type="ARBA" id="ARBA00022448"/>
    </source>
</evidence>
<comment type="subcellular location">
    <subcellularLocation>
        <location evidence="1">Membrane</location>
    </subcellularLocation>
    <subcellularLocation>
        <location evidence="10">Mitochondrion outer membrane</location>
        <topology evidence="10">Multi-pass membrane protein</topology>
    </subcellularLocation>
    <text evidence="10">The ERMES/MDM complex localizes to a few discrete foci (around 10 per single cell), that represent mitochondria-endoplasmic reticulum junctions. These foci are often found next to mtDNA nucleoids.</text>
</comment>
<comment type="caution">
    <text evidence="13">The sequence shown here is derived from an EMBL/GenBank/DDBJ whole genome shotgun (WGS) entry which is preliminary data.</text>
</comment>
<feature type="region of interest" description="Disordered" evidence="11">
    <location>
        <begin position="592"/>
        <end position="799"/>
    </location>
</feature>
<sequence length="973" mass="105239">MSFKINWPEFSHEFIDKAKEQLTVALNKGKKPENIVDRIEVKELDMGTKVRLPTDGGPSGAATYTAPQAIRPPDLEILEISELSEDRFKGIFKLVYTGDAFIIIKTRVQANPLTTAARQRTVNPRLGMLAAQRPFVVPMEIRISNVRLRGIIVLVVDQEKGITLVFKNDPLERVDVNSTFDNIPNIRRFLQTQIEGQLRNLFQTDLPQMVHNLSLMLLHQKAEAARPRSSYSSDTYSRRDSYSSHYSHGYGPSGGMGDPRYGSGGPHAHRGHHGGGHPYGDMGGSAAGRHSHYDSGHYGAGGDGGYMGDGHRRDGRSPSRSGRSIPHQQKWSGNEPVETDGYASDQESSGNGYVLYRSLSQTGIPESPELGLNHLFLHETTPRKPRITSRLGPGDKASVGDAPGSSARSVSAASDSRSMASAPATLSGTTVFGSGTAGFGMPGGSRSSFNANVQHHYPPHLAPGSTAVIGLSGVYRSQGAYGRPLFSPPPSSTLDIPDPADQRAGDTLSALDGSNVETQQLPPQMLPQGRPSLAPSFSAASDKSGVAESEDAASVRSSPAGMGETVYMYRQGQVQNGTVWHRPVQELDRQYLAPPPRFPMSRRGPSSSGSLPGYPAQHHQHHHDQQQGSRGSAYGPGSPRQQLSYQQQRQMQDEQLHHQQMQQQRQQFAQPPSLQYRRHQLQQQMQHQHEHLHMQSHDYQGDPYQDSQRYSPSPSPSPRQSHVAQSDRHSHSGPTQLAYAHQQHGHHSQSQSHHHHHHHHHHGSHSQQSRASSPTHSRYGRGYSPEPDGLHGSFTESGHRLFEPEMPSRVVLQPSDNGVAAHLANLMNSNHTISPHTHDLEHYTYRAAAATYMMGSPAAAAAAAAAAAVGGGSGGASSSGNAGNGITSPTGSYAPSFSGDQLETRSMSGYSATSSGFSYGRPRHVKRKAVARTVRTIRIPNDIVVPGLSRAGSQAREGGLGSDSGGASSSLDQ</sequence>
<organism evidence="13 14">
    <name type="scientific">Polyrhizophydium stewartii</name>
    <dbReference type="NCBI Taxonomy" id="2732419"/>
    <lineage>
        <taxon>Eukaryota</taxon>
        <taxon>Fungi</taxon>
        <taxon>Fungi incertae sedis</taxon>
        <taxon>Chytridiomycota</taxon>
        <taxon>Chytridiomycota incertae sedis</taxon>
        <taxon>Chytridiomycetes</taxon>
        <taxon>Rhizophydiales</taxon>
        <taxon>Rhizophydiales incertae sedis</taxon>
        <taxon>Polyrhizophydium</taxon>
    </lineage>
</organism>
<comment type="subunit">
    <text evidence="10">Component of the ER-mitochondria encounter structure (ERMES) or MDM complex, composed of MMM1, MDM10, MDM12 and MDM34.</text>
</comment>
<feature type="compositionally biased region" description="Basic residues" evidence="11">
    <location>
        <begin position="743"/>
        <end position="764"/>
    </location>
</feature>
<evidence type="ECO:0000256" key="1">
    <source>
        <dbReference type="ARBA" id="ARBA00004370"/>
    </source>
</evidence>
<feature type="compositionally biased region" description="Low complexity" evidence="11">
    <location>
        <begin position="599"/>
        <end position="617"/>
    </location>
</feature>
<reference evidence="13 14" key="1">
    <citation type="submission" date="2023-09" db="EMBL/GenBank/DDBJ databases">
        <title>Pangenome analysis of Batrachochytrium dendrobatidis and related Chytrids.</title>
        <authorList>
            <person name="Yacoub M.N."/>
            <person name="Stajich J.E."/>
            <person name="James T.Y."/>
        </authorList>
    </citation>
    <scope>NUCLEOTIDE SEQUENCE [LARGE SCALE GENOMIC DNA]</scope>
    <source>
        <strain evidence="13 14">JEL0888</strain>
    </source>
</reference>
<feature type="compositionally biased region" description="Gly residues" evidence="11">
    <location>
        <begin position="298"/>
        <end position="308"/>
    </location>
</feature>
<dbReference type="CDD" id="cd21673">
    <property type="entry name" value="SMP_Mdm34"/>
    <property type="match status" value="1"/>
</dbReference>
<evidence type="ECO:0000313" key="13">
    <source>
        <dbReference type="EMBL" id="KAL2917793.1"/>
    </source>
</evidence>
<feature type="compositionally biased region" description="Low complexity" evidence="11">
    <location>
        <begin position="658"/>
        <end position="686"/>
    </location>
</feature>
<accession>A0ABR4NE46</accession>
<dbReference type="Pfam" id="PF26545">
    <property type="entry name" value="Mdm34_N"/>
    <property type="match status" value="2"/>
</dbReference>
<evidence type="ECO:0000256" key="7">
    <source>
        <dbReference type="ARBA" id="ARBA00023121"/>
    </source>
</evidence>
<keyword evidence="7" id="KW-0446">Lipid-binding</keyword>
<keyword evidence="4 10" id="KW-0812">Transmembrane</keyword>
<feature type="region of interest" description="Disordered" evidence="11">
    <location>
        <begin position="946"/>
        <end position="973"/>
    </location>
</feature>
<dbReference type="InterPro" id="IPR027536">
    <property type="entry name" value="MDM34"/>
</dbReference>
<evidence type="ECO:0000259" key="12">
    <source>
        <dbReference type="PROSITE" id="PS51847"/>
    </source>
</evidence>
<feature type="domain" description="SMP-LTD" evidence="12">
    <location>
        <begin position="1"/>
        <end position="215"/>
    </location>
</feature>